<sequence>MPDRSRLGARSPFQILKPRPQARHNGQRTSPKSHVSHVPCSSSSHSAVSSASWSSASGERSGLWLAAMGASSKWIRTLVGLKAAPELERPGGGKGRKWPRLWRSSSSQRGGYGAGSNASASEAPSEASSTADALSSVVAAVVRAPPRDFRVIRQEWAAVRIQTAFRAFLARRALRALRGIVRLQALVRGRRVRKQLAVTLKCMNALVRVQERARDRRARVSADGRDSHDVHEVPSDRADPVKEAEAGWCDSQGTVDDLRSKIHMKHEGAVKRERAISYALSHQRSSSHSGRPSSPAVSLRNHGTNRTSNNWSYLEGWMATKPWESRLMEQTHTEQSTNSRCSDSIEEMNTATSKLSDASSVKIRRNNMTTRVSAKPPSTASAASDFVCDASSPSTSSVTPVSGTNFLTSERRSNCGQGGGPNYMSWTKSAKARLGGSSSQLKPPLQRQRSSDLHHNSRTALSSVDVQSTAGSEISVTSKRLNSLTLKGRSTRTSLDKENDGQPVALF</sequence>
<dbReference type="InterPro" id="IPR000048">
    <property type="entry name" value="IQ_motif_EF-hand-BS"/>
</dbReference>
<dbReference type="PANTHER" id="PTHR32295:SF97">
    <property type="entry name" value="OS01G0708700 PROTEIN"/>
    <property type="match status" value="1"/>
</dbReference>
<feature type="compositionally biased region" description="Low complexity" evidence="3">
    <location>
        <begin position="115"/>
        <end position="127"/>
    </location>
</feature>
<dbReference type="EMBL" id="RWGY01000009">
    <property type="protein sequence ID" value="TVU35367.1"/>
    <property type="molecule type" value="Genomic_DNA"/>
</dbReference>
<comment type="caution">
    <text evidence="4">The sequence shown here is derived from an EMBL/GenBank/DDBJ whole genome shotgun (WGS) entry which is preliminary data.</text>
</comment>
<feature type="non-terminal residue" evidence="4">
    <location>
        <position position="1"/>
    </location>
</feature>
<feature type="compositionally biased region" description="Polar residues" evidence="3">
    <location>
        <begin position="333"/>
        <end position="359"/>
    </location>
</feature>
<feature type="region of interest" description="Disordered" evidence="3">
    <location>
        <begin position="329"/>
        <end position="507"/>
    </location>
</feature>
<dbReference type="PROSITE" id="PS50096">
    <property type="entry name" value="IQ"/>
    <property type="match status" value="2"/>
</dbReference>
<feature type="region of interest" description="Disordered" evidence="3">
    <location>
        <begin position="214"/>
        <end position="243"/>
    </location>
</feature>
<dbReference type="PANTHER" id="PTHR32295">
    <property type="entry name" value="IQ-DOMAIN 5-RELATED"/>
    <property type="match status" value="1"/>
</dbReference>
<dbReference type="Proteomes" id="UP000324897">
    <property type="component" value="Unassembled WGS sequence"/>
</dbReference>
<organism evidence="4 5">
    <name type="scientific">Eragrostis curvula</name>
    <name type="common">weeping love grass</name>
    <dbReference type="NCBI Taxonomy" id="38414"/>
    <lineage>
        <taxon>Eukaryota</taxon>
        <taxon>Viridiplantae</taxon>
        <taxon>Streptophyta</taxon>
        <taxon>Embryophyta</taxon>
        <taxon>Tracheophyta</taxon>
        <taxon>Spermatophyta</taxon>
        <taxon>Magnoliopsida</taxon>
        <taxon>Liliopsida</taxon>
        <taxon>Poales</taxon>
        <taxon>Poaceae</taxon>
        <taxon>PACMAD clade</taxon>
        <taxon>Chloridoideae</taxon>
        <taxon>Eragrostideae</taxon>
        <taxon>Eragrostidinae</taxon>
        <taxon>Eragrostis</taxon>
    </lineage>
</organism>
<evidence type="ECO:0000256" key="3">
    <source>
        <dbReference type="SAM" id="MobiDB-lite"/>
    </source>
</evidence>
<accession>A0A5J9VIL3</accession>
<evidence type="ECO:0000313" key="5">
    <source>
        <dbReference type="Proteomes" id="UP000324897"/>
    </source>
</evidence>
<feature type="compositionally biased region" description="Low complexity" evidence="3">
    <location>
        <begin position="373"/>
        <end position="384"/>
    </location>
</feature>
<feature type="region of interest" description="Disordered" evidence="3">
    <location>
        <begin position="1"/>
        <end position="52"/>
    </location>
</feature>
<proteinExistence type="inferred from homology"/>
<feature type="region of interest" description="Disordered" evidence="3">
    <location>
        <begin position="279"/>
        <end position="309"/>
    </location>
</feature>
<dbReference type="GO" id="GO:0005516">
    <property type="term" value="F:calmodulin binding"/>
    <property type="evidence" value="ECO:0007669"/>
    <property type="project" value="UniProtKB-KW"/>
</dbReference>
<evidence type="ECO:0000256" key="1">
    <source>
        <dbReference type="ARBA" id="ARBA00022860"/>
    </source>
</evidence>
<feature type="compositionally biased region" description="Low complexity" evidence="3">
    <location>
        <begin position="36"/>
        <end position="52"/>
    </location>
</feature>
<reference evidence="4 5" key="1">
    <citation type="journal article" date="2019" name="Sci. Rep.">
        <title>A high-quality genome of Eragrostis curvula grass provides insights into Poaceae evolution and supports new strategies to enhance forage quality.</title>
        <authorList>
            <person name="Carballo J."/>
            <person name="Santos B.A.C.M."/>
            <person name="Zappacosta D."/>
            <person name="Garbus I."/>
            <person name="Selva J.P."/>
            <person name="Gallo C.A."/>
            <person name="Diaz A."/>
            <person name="Albertini E."/>
            <person name="Caccamo M."/>
            <person name="Echenique V."/>
        </authorList>
    </citation>
    <scope>NUCLEOTIDE SEQUENCE [LARGE SCALE GENOMIC DNA]</scope>
    <source>
        <strain evidence="5">cv. Victoria</strain>
        <tissue evidence="4">Leaf</tissue>
    </source>
</reference>
<dbReference type="Pfam" id="PF00612">
    <property type="entry name" value="IQ"/>
    <property type="match status" value="1"/>
</dbReference>
<feature type="region of interest" description="Disordered" evidence="3">
    <location>
        <begin position="86"/>
        <end position="127"/>
    </location>
</feature>
<keyword evidence="5" id="KW-1185">Reference proteome</keyword>
<dbReference type="OrthoDB" id="671489at2759"/>
<feature type="compositionally biased region" description="Low complexity" evidence="3">
    <location>
        <begin position="279"/>
        <end position="298"/>
    </location>
</feature>
<name>A0A5J9VIL3_9POAL</name>
<comment type="similarity">
    <text evidence="2">Belongs to the IQD family.</text>
</comment>
<protein>
    <submittedName>
        <fullName evidence="4">Uncharacterized protein</fullName>
    </submittedName>
</protein>
<feature type="compositionally biased region" description="Low complexity" evidence="3">
    <location>
        <begin position="391"/>
        <end position="402"/>
    </location>
</feature>
<feature type="compositionally biased region" description="Polar residues" evidence="3">
    <location>
        <begin position="458"/>
        <end position="485"/>
    </location>
</feature>
<dbReference type="AlphaFoldDB" id="A0A5J9VIL3"/>
<gene>
    <name evidence="4" type="ORF">EJB05_17254</name>
</gene>
<keyword evidence="1" id="KW-0112">Calmodulin-binding</keyword>
<dbReference type="Gramene" id="TVU35367">
    <property type="protein sequence ID" value="TVU35367"/>
    <property type="gene ID" value="EJB05_17254"/>
</dbReference>
<evidence type="ECO:0000313" key="4">
    <source>
        <dbReference type="EMBL" id="TVU35367.1"/>
    </source>
</evidence>
<evidence type="ECO:0000256" key="2">
    <source>
        <dbReference type="ARBA" id="ARBA00024341"/>
    </source>
</evidence>